<organism evidence="1 2">
    <name type="scientific">Oikopleura dioica</name>
    <name type="common">Tunicate</name>
    <dbReference type="NCBI Taxonomy" id="34765"/>
    <lineage>
        <taxon>Eukaryota</taxon>
        <taxon>Metazoa</taxon>
        <taxon>Chordata</taxon>
        <taxon>Tunicata</taxon>
        <taxon>Appendicularia</taxon>
        <taxon>Copelata</taxon>
        <taxon>Oikopleuridae</taxon>
        <taxon>Oikopleura</taxon>
    </lineage>
</organism>
<keyword evidence="2" id="KW-1185">Reference proteome</keyword>
<dbReference type="EMBL" id="OU015568">
    <property type="protein sequence ID" value="CAG5077185.1"/>
    <property type="molecule type" value="Genomic_DNA"/>
</dbReference>
<protein>
    <submittedName>
        <fullName evidence="1">Oidioi.mRNA.OKI2018_I69.PAR.g8648.t1.cds</fullName>
    </submittedName>
</protein>
<accession>A0ABN7RKI5</accession>
<evidence type="ECO:0000313" key="1">
    <source>
        <dbReference type="EMBL" id="CAG5077185.1"/>
    </source>
</evidence>
<evidence type="ECO:0000313" key="2">
    <source>
        <dbReference type="Proteomes" id="UP001158576"/>
    </source>
</evidence>
<gene>
    <name evidence="1" type="ORF">OKIOD_LOCUS206</name>
</gene>
<name>A0ABN7RKI5_OIKDI</name>
<proteinExistence type="predicted"/>
<sequence>MKLFNFFAFASCIPLNNVPAGEIERIAQMALDKGQVLDKITRRGNQLSLEFSEGDCKDGSTDYETTEPPMIDPVIYHKSDDLMTYDEAIEYCNEQDMELAFQPNHKNPYGEELLVSSITSDLVDPDITHYSWFYYPNSTCSALRYNQIRGIMGSSHNLDNDHHAALFPDGCETKLQAICMSGEYQTTTYEMPTSTRW</sequence>
<reference evidence="1 2" key="1">
    <citation type="submission" date="2021-04" db="EMBL/GenBank/DDBJ databases">
        <authorList>
            <person name="Bliznina A."/>
        </authorList>
    </citation>
    <scope>NUCLEOTIDE SEQUENCE [LARGE SCALE GENOMIC DNA]</scope>
</reference>
<dbReference type="Proteomes" id="UP001158576">
    <property type="component" value="Chromosome PAR"/>
</dbReference>